<comment type="subunit">
    <text evidence="8">Interacts with FtsZ via their C-terminal domains.</text>
</comment>
<evidence type="ECO:0000256" key="8">
    <source>
        <dbReference type="HAMAP-Rule" id="MF_00509"/>
    </source>
</evidence>
<dbReference type="EMBL" id="JACHHX010000001">
    <property type="protein sequence ID" value="MBB5014347.1"/>
    <property type="molecule type" value="Genomic_DNA"/>
</dbReference>
<evidence type="ECO:0000256" key="4">
    <source>
        <dbReference type="ARBA" id="ARBA00022692"/>
    </source>
</evidence>
<dbReference type="InterPro" id="IPR007449">
    <property type="entry name" value="ZipA_FtsZ-bd_C"/>
</dbReference>
<keyword evidence="7 8" id="KW-0131">Cell cycle</keyword>
<evidence type="ECO:0000256" key="10">
    <source>
        <dbReference type="SAM" id="MobiDB-lite"/>
    </source>
</evidence>
<comment type="subcellular location">
    <subcellularLocation>
        <location evidence="8">Cell inner membrane</location>
        <topology evidence="8">Single-pass type I membrane protein</topology>
    </subcellularLocation>
    <text evidence="8">Localizes to the Z ring in an FtsZ-dependent manner.</text>
</comment>
<protein>
    <recommendedName>
        <fullName evidence="8 9">Cell division protein ZipA</fullName>
    </recommendedName>
</protein>
<dbReference type="SMART" id="SM00771">
    <property type="entry name" value="ZipA_C"/>
    <property type="match status" value="1"/>
</dbReference>
<reference evidence="12 13" key="1">
    <citation type="submission" date="2020-08" db="EMBL/GenBank/DDBJ databases">
        <title>Genomic Encyclopedia of Type Strains, Phase IV (KMG-IV): sequencing the most valuable type-strain genomes for metagenomic binning, comparative biology and taxonomic classification.</title>
        <authorList>
            <person name="Goeker M."/>
        </authorList>
    </citation>
    <scope>NUCLEOTIDE SEQUENCE [LARGE SCALE GENOMIC DNA]</scope>
    <source>
        <strain evidence="12 13">DSM 25897</strain>
    </source>
</reference>
<keyword evidence="5 8" id="KW-1133">Transmembrane helix</keyword>
<dbReference type="Pfam" id="PF04354">
    <property type="entry name" value="ZipA_C"/>
    <property type="match status" value="1"/>
</dbReference>
<dbReference type="PANTHER" id="PTHR38685">
    <property type="entry name" value="CELL DIVISION PROTEIN ZIPA"/>
    <property type="match status" value="1"/>
</dbReference>
<dbReference type="HAMAP" id="MF_00509">
    <property type="entry name" value="ZipA"/>
    <property type="match status" value="1"/>
</dbReference>
<dbReference type="InterPro" id="IPR036765">
    <property type="entry name" value="ZipA_FtsZ-bd_C_sf"/>
</dbReference>
<feature type="region of interest" description="Disordered" evidence="10">
    <location>
        <begin position="29"/>
        <end position="50"/>
    </location>
</feature>
<keyword evidence="3 8" id="KW-0132">Cell division</keyword>
<organism evidence="12 13">
    <name type="scientific">Rehaibacterium terrae</name>
    <dbReference type="NCBI Taxonomy" id="1341696"/>
    <lineage>
        <taxon>Bacteria</taxon>
        <taxon>Pseudomonadati</taxon>
        <taxon>Pseudomonadota</taxon>
        <taxon>Gammaproteobacteria</taxon>
        <taxon>Lysobacterales</taxon>
        <taxon>Lysobacteraceae</taxon>
        <taxon>Rehaibacterium</taxon>
    </lineage>
</organism>
<feature type="transmembrane region" description="Helical" evidence="8">
    <location>
        <begin position="6"/>
        <end position="25"/>
    </location>
</feature>
<comment type="function">
    <text evidence="8 9">Essential cell division protein that stabilizes the FtsZ protofilaments by cross-linking them and that serves as a cytoplasmic membrane anchor for the Z ring. Also required for the recruitment to the septal ring of downstream cell division proteins.</text>
</comment>
<proteinExistence type="inferred from homology"/>
<evidence type="ECO:0000256" key="5">
    <source>
        <dbReference type="ARBA" id="ARBA00022989"/>
    </source>
</evidence>
<dbReference type="Gene3D" id="3.30.1400.10">
    <property type="entry name" value="ZipA, C-terminal FtsZ-binding domain"/>
    <property type="match status" value="1"/>
</dbReference>
<keyword evidence="4 8" id="KW-0812">Transmembrane</keyword>
<dbReference type="RefSeq" id="WP_183946936.1">
    <property type="nucleotide sequence ID" value="NZ_JACHHX010000001.1"/>
</dbReference>
<dbReference type="AlphaFoldDB" id="A0A7W7XYC7"/>
<name>A0A7W7XYC7_9GAMM</name>
<dbReference type="InterPro" id="IPR011919">
    <property type="entry name" value="Cell_div_ZipA"/>
</dbReference>
<feature type="region of interest" description="Disordered" evidence="10">
    <location>
        <begin position="83"/>
        <end position="104"/>
    </location>
</feature>
<keyword evidence="13" id="KW-1185">Reference proteome</keyword>
<evidence type="ECO:0000256" key="1">
    <source>
        <dbReference type="ARBA" id="ARBA00022475"/>
    </source>
</evidence>
<evidence type="ECO:0000256" key="7">
    <source>
        <dbReference type="ARBA" id="ARBA00023306"/>
    </source>
</evidence>
<dbReference type="GO" id="GO:0005886">
    <property type="term" value="C:plasma membrane"/>
    <property type="evidence" value="ECO:0007669"/>
    <property type="project" value="UniProtKB-SubCell"/>
</dbReference>
<dbReference type="Proteomes" id="UP000519004">
    <property type="component" value="Unassembled WGS sequence"/>
</dbReference>
<keyword evidence="6 8" id="KW-0472">Membrane</keyword>
<evidence type="ECO:0000256" key="3">
    <source>
        <dbReference type="ARBA" id="ARBA00022618"/>
    </source>
</evidence>
<evidence type="ECO:0000313" key="12">
    <source>
        <dbReference type="EMBL" id="MBB5014347.1"/>
    </source>
</evidence>
<dbReference type="GO" id="GO:0000917">
    <property type="term" value="P:division septum assembly"/>
    <property type="evidence" value="ECO:0007669"/>
    <property type="project" value="TreeGrafter"/>
</dbReference>
<evidence type="ECO:0000259" key="11">
    <source>
        <dbReference type="SMART" id="SM00771"/>
    </source>
</evidence>
<evidence type="ECO:0000256" key="6">
    <source>
        <dbReference type="ARBA" id="ARBA00023136"/>
    </source>
</evidence>
<dbReference type="SUPFAM" id="SSF64383">
    <property type="entry name" value="Cell-division protein ZipA, C-terminal domain"/>
    <property type="match status" value="1"/>
</dbReference>
<accession>A0A7W7XYC7</accession>
<evidence type="ECO:0000256" key="2">
    <source>
        <dbReference type="ARBA" id="ARBA00022519"/>
    </source>
</evidence>
<gene>
    <name evidence="8" type="primary">zipA</name>
    <name evidence="12" type="ORF">HNQ58_000218</name>
</gene>
<dbReference type="GO" id="GO:0032153">
    <property type="term" value="C:cell division site"/>
    <property type="evidence" value="ECO:0007669"/>
    <property type="project" value="UniProtKB-UniRule"/>
</dbReference>
<keyword evidence="1 8" id="KW-1003">Cell membrane</keyword>
<sequence length="254" mass="27944">MDATQLRIILLIAGLVLIAAIYFLGRPKKPDQGRRSAAPAPKRSGARVEPTLKEIIEAEAAEHAQGRDDPRDVQDELELIDRSLGDGEPRAAPGGGQSGLGARPQTDYDRIVTLYIAARAGHLLHGPDLVVAAERAGLVYGHMNIFHRLLDGHPEAGPVFSVANILQPGSFDMAQIQTLQTPGITFFMTLPGPMPALDAWDMMLPTAQRMAELLDAVVLDEERNALGRQRIAHIRDELRAYDRKQEKLHQPPRW</sequence>
<evidence type="ECO:0000256" key="9">
    <source>
        <dbReference type="RuleBase" id="RU003612"/>
    </source>
</evidence>
<keyword evidence="2 8" id="KW-0997">Cell inner membrane</keyword>
<feature type="domain" description="ZipA C-terminal FtsZ-binding" evidence="11">
    <location>
        <begin position="108"/>
        <end position="238"/>
    </location>
</feature>
<dbReference type="GO" id="GO:0043093">
    <property type="term" value="P:FtsZ-dependent cytokinesis"/>
    <property type="evidence" value="ECO:0007669"/>
    <property type="project" value="UniProtKB-UniRule"/>
</dbReference>
<comment type="similarity">
    <text evidence="8 9">Belongs to the ZipA family.</text>
</comment>
<evidence type="ECO:0000313" key="13">
    <source>
        <dbReference type="Proteomes" id="UP000519004"/>
    </source>
</evidence>
<comment type="caution">
    <text evidence="12">The sequence shown here is derived from an EMBL/GenBank/DDBJ whole genome shotgun (WGS) entry which is preliminary data.</text>
</comment>
<dbReference type="NCBIfam" id="TIGR02205">
    <property type="entry name" value="septum_zipA"/>
    <property type="match status" value="1"/>
</dbReference>
<dbReference type="PANTHER" id="PTHR38685:SF1">
    <property type="entry name" value="CELL DIVISION PROTEIN ZIPA"/>
    <property type="match status" value="1"/>
</dbReference>